<sequence length="70" mass="7404">MTEIEGALPLVLAQGAAENTHTLLDFADPEFDRIVASVRLITAVEGDDQITVGTLKIPEVGVFPLVCEGP</sequence>
<comment type="caution">
    <text evidence="1">The sequence shown here is derived from an EMBL/GenBank/DDBJ whole genome shotgun (WGS) entry which is preliminary data.</text>
</comment>
<dbReference type="Proteomes" id="UP000271700">
    <property type="component" value="Unassembled WGS sequence"/>
</dbReference>
<keyword evidence="2" id="KW-1185">Reference proteome</keyword>
<evidence type="ECO:0000313" key="1">
    <source>
        <dbReference type="EMBL" id="RLK08259.1"/>
    </source>
</evidence>
<reference evidence="1 2" key="1">
    <citation type="submission" date="2018-10" db="EMBL/GenBank/DDBJ databases">
        <title>Genomic Encyclopedia of Archaeal and Bacterial Type Strains, Phase II (KMG-II): from individual species to whole genera.</title>
        <authorList>
            <person name="Goeker M."/>
        </authorList>
    </citation>
    <scope>NUCLEOTIDE SEQUENCE [LARGE SCALE GENOMIC DNA]</scope>
    <source>
        <strain evidence="1 2">DSM 29317</strain>
    </source>
</reference>
<organism evidence="1 2">
    <name type="scientific">Ruegeria conchae</name>
    <dbReference type="NCBI Taxonomy" id="981384"/>
    <lineage>
        <taxon>Bacteria</taxon>
        <taxon>Pseudomonadati</taxon>
        <taxon>Pseudomonadota</taxon>
        <taxon>Alphaproteobacteria</taxon>
        <taxon>Rhodobacterales</taxon>
        <taxon>Roseobacteraceae</taxon>
        <taxon>Ruegeria</taxon>
    </lineage>
</organism>
<dbReference type="EMBL" id="RCCT01000002">
    <property type="protein sequence ID" value="RLK08259.1"/>
    <property type="molecule type" value="Genomic_DNA"/>
</dbReference>
<gene>
    <name evidence="1" type="ORF">CLV75_1930</name>
</gene>
<protein>
    <submittedName>
        <fullName evidence="1">Uncharacterized protein</fullName>
    </submittedName>
</protein>
<name>A0A497ZHV7_9RHOB</name>
<evidence type="ECO:0000313" key="2">
    <source>
        <dbReference type="Proteomes" id="UP000271700"/>
    </source>
</evidence>
<dbReference type="AlphaFoldDB" id="A0A497ZHV7"/>
<proteinExistence type="predicted"/>
<accession>A0A497ZHV7</accession>